<evidence type="ECO:0000256" key="2">
    <source>
        <dbReference type="ARBA" id="ARBA00022553"/>
    </source>
</evidence>
<name>A0A8G0KZ61_9HYPO</name>
<evidence type="ECO:0000313" key="4">
    <source>
        <dbReference type="EMBL" id="QYS92786.1"/>
    </source>
</evidence>
<dbReference type="SUPFAM" id="SSF53901">
    <property type="entry name" value="Thiolase-like"/>
    <property type="match status" value="1"/>
</dbReference>
<dbReference type="AlphaFoldDB" id="A0A8G0KZ61"/>
<organism evidence="4 5">
    <name type="scientific">Trichoderma simmonsii</name>
    <dbReference type="NCBI Taxonomy" id="1491479"/>
    <lineage>
        <taxon>Eukaryota</taxon>
        <taxon>Fungi</taxon>
        <taxon>Dikarya</taxon>
        <taxon>Ascomycota</taxon>
        <taxon>Pezizomycotina</taxon>
        <taxon>Sordariomycetes</taxon>
        <taxon>Hypocreomycetidae</taxon>
        <taxon>Hypocreales</taxon>
        <taxon>Hypocreaceae</taxon>
        <taxon>Trichoderma</taxon>
    </lineage>
</organism>
<keyword evidence="1" id="KW-0596">Phosphopantetheine</keyword>
<evidence type="ECO:0000259" key="3">
    <source>
        <dbReference type="Pfam" id="PF02801"/>
    </source>
</evidence>
<feature type="domain" description="Beta-ketoacyl synthase C-terminal" evidence="3">
    <location>
        <begin position="21"/>
        <end position="85"/>
    </location>
</feature>
<dbReference type="GO" id="GO:0044550">
    <property type="term" value="P:secondary metabolite biosynthetic process"/>
    <property type="evidence" value="ECO:0007669"/>
    <property type="project" value="TreeGrafter"/>
</dbReference>
<dbReference type="Pfam" id="PF02801">
    <property type="entry name" value="Ketoacyl-synt_C"/>
    <property type="match status" value="1"/>
</dbReference>
<sequence>MAMDARVEAINTIFIKAAVADCYSTGRAVGDPIETAAIARVFGDFRVHITSVKPNLGHSGGASGIVSLVKSVLPLKQQAIPSNIKSSKPFEERNLTVPFQPTPWPQSTHECIRINFLVCEEQTYM</sequence>
<dbReference type="InterPro" id="IPR016039">
    <property type="entry name" value="Thiolase-like"/>
</dbReference>
<reference evidence="4 5" key="1">
    <citation type="journal article" date="2021" name="BMC Genomics">
        <title>Telomere-to-telomere genome assembly of asparaginase-producing Trichoderma simmonsii.</title>
        <authorList>
            <person name="Chung D."/>
            <person name="Kwon Y.M."/>
            <person name="Yang Y."/>
        </authorList>
    </citation>
    <scope>NUCLEOTIDE SEQUENCE [LARGE SCALE GENOMIC DNA]</scope>
    <source>
        <strain evidence="4 5">GH-Sj1</strain>
    </source>
</reference>
<dbReference type="Proteomes" id="UP000826661">
    <property type="component" value="Chromosome I"/>
</dbReference>
<evidence type="ECO:0000256" key="1">
    <source>
        <dbReference type="ARBA" id="ARBA00022450"/>
    </source>
</evidence>
<dbReference type="PANTHER" id="PTHR43775">
    <property type="entry name" value="FATTY ACID SYNTHASE"/>
    <property type="match status" value="1"/>
</dbReference>
<dbReference type="GO" id="GO:0006633">
    <property type="term" value="P:fatty acid biosynthetic process"/>
    <property type="evidence" value="ECO:0007669"/>
    <property type="project" value="TreeGrafter"/>
</dbReference>
<gene>
    <name evidence="4" type="ORF">H0G86_000183</name>
</gene>
<dbReference type="InterPro" id="IPR050091">
    <property type="entry name" value="PKS_NRPS_Biosynth_Enz"/>
</dbReference>
<dbReference type="PANTHER" id="PTHR43775:SF28">
    <property type="entry name" value="SYNTHASE, PUTATIVE-RELATED"/>
    <property type="match status" value="1"/>
</dbReference>
<accession>A0A8G0KZ61</accession>
<protein>
    <recommendedName>
        <fullName evidence="3">Beta-ketoacyl synthase C-terminal domain-containing protein</fullName>
    </recommendedName>
</protein>
<dbReference type="InterPro" id="IPR014031">
    <property type="entry name" value="Ketoacyl_synth_C"/>
</dbReference>
<proteinExistence type="predicted"/>
<keyword evidence="2" id="KW-0597">Phosphoprotein</keyword>
<dbReference type="EMBL" id="CP075864">
    <property type="protein sequence ID" value="QYS92786.1"/>
    <property type="molecule type" value="Genomic_DNA"/>
</dbReference>
<dbReference type="Gene3D" id="3.40.47.10">
    <property type="match status" value="1"/>
</dbReference>
<keyword evidence="5" id="KW-1185">Reference proteome</keyword>
<evidence type="ECO:0000313" key="5">
    <source>
        <dbReference type="Proteomes" id="UP000826661"/>
    </source>
</evidence>
<dbReference type="GO" id="GO:0004312">
    <property type="term" value="F:fatty acid synthase activity"/>
    <property type="evidence" value="ECO:0007669"/>
    <property type="project" value="TreeGrafter"/>
</dbReference>